<gene>
    <name evidence="8" type="ORF">NON19_13765</name>
</gene>
<evidence type="ECO:0000256" key="4">
    <source>
        <dbReference type="ARBA" id="ARBA00022989"/>
    </source>
</evidence>
<keyword evidence="4 6" id="KW-1133">Transmembrane helix</keyword>
<sequence length="512" mass="53216">MRQAISEELDYQEQHTLDAAVKLINRLADSAVAHLAAPAWPAHARGIQQVKSDTVVATATATRTPGWRLVTPLLVGAALNPVNSSILATALDGIAKSFHIGVTDTAALVSYLYLASAIAQPTMGRLAEHLGPRRVFLAGMALVAAAGALGTLATNLPTLTASRVLLGIGTAGGYPTAMMIVRQLSERDPELKTGGTLGALSAAGLVTAAVGLPIGGALVAASGWRTTFLINVPLALFGMVLTLLWIPRDSRTGRREPVTVMLRKLDPAGMVLFACTITSALVFAGDLSHPNGLLLALTVALAICLIVRERAARHPFIDVRMLAHNRALSATYLRTAVTMLVPYAILYGLPQWLQESRGLSAIMIGLLLLPMSLLASLVAIPFSRRQLVRMPLLAAAGSALGGALVMVFFGHGTPVIVIATVTLLFGVTTGLGSVGNQTALYAQVSPDQIGTASGLLRTFTYLGAILSSSLVGLAFGRTANDAGLHILAIALAALASLLLLTTIASRVPANTL</sequence>
<feature type="transmembrane region" description="Helical" evidence="6">
    <location>
        <begin position="197"/>
        <end position="222"/>
    </location>
</feature>
<dbReference type="PANTHER" id="PTHR23501:SF191">
    <property type="entry name" value="VACUOLAR BASIC AMINO ACID TRANSPORTER 4"/>
    <property type="match status" value="1"/>
</dbReference>
<evidence type="ECO:0000313" key="8">
    <source>
        <dbReference type="EMBL" id="MCQ4043066.1"/>
    </source>
</evidence>
<keyword evidence="9" id="KW-1185">Reference proteome</keyword>
<evidence type="ECO:0000256" key="2">
    <source>
        <dbReference type="ARBA" id="ARBA00022448"/>
    </source>
</evidence>
<dbReference type="PROSITE" id="PS50850">
    <property type="entry name" value="MFS"/>
    <property type="match status" value="1"/>
</dbReference>
<dbReference type="InterPro" id="IPR036259">
    <property type="entry name" value="MFS_trans_sf"/>
</dbReference>
<feature type="transmembrane region" description="Helical" evidence="6">
    <location>
        <begin position="291"/>
        <end position="307"/>
    </location>
</feature>
<comment type="subcellular location">
    <subcellularLocation>
        <location evidence="1">Cell inner membrane</location>
        <topology evidence="1">Multi-pass membrane protein</topology>
    </subcellularLocation>
</comment>
<name>A0ABT1PE38_9ACTN</name>
<keyword evidence="5 6" id="KW-0472">Membrane</keyword>
<comment type="caution">
    <text evidence="8">The sequence shown here is derived from an EMBL/GenBank/DDBJ whole genome shotgun (WGS) entry which is preliminary data.</text>
</comment>
<keyword evidence="2" id="KW-0813">Transport</keyword>
<evidence type="ECO:0000256" key="5">
    <source>
        <dbReference type="ARBA" id="ARBA00023136"/>
    </source>
</evidence>
<dbReference type="Gene3D" id="1.10.287.100">
    <property type="match status" value="1"/>
</dbReference>
<feature type="transmembrane region" description="Helical" evidence="6">
    <location>
        <begin position="455"/>
        <end position="476"/>
    </location>
</feature>
<evidence type="ECO:0000256" key="1">
    <source>
        <dbReference type="ARBA" id="ARBA00004429"/>
    </source>
</evidence>
<dbReference type="SUPFAM" id="SSF103473">
    <property type="entry name" value="MFS general substrate transporter"/>
    <property type="match status" value="1"/>
</dbReference>
<protein>
    <submittedName>
        <fullName evidence="8">MFS transporter</fullName>
    </submittedName>
</protein>
<feature type="transmembrane region" description="Helical" evidence="6">
    <location>
        <begin position="228"/>
        <end position="246"/>
    </location>
</feature>
<dbReference type="InterPro" id="IPR020846">
    <property type="entry name" value="MFS_dom"/>
</dbReference>
<dbReference type="InterPro" id="IPR011701">
    <property type="entry name" value="MFS"/>
</dbReference>
<feature type="transmembrane region" description="Helical" evidence="6">
    <location>
        <begin position="165"/>
        <end position="185"/>
    </location>
</feature>
<feature type="transmembrane region" description="Helical" evidence="6">
    <location>
        <begin position="415"/>
        <end position="434"/>
    </location>
</feature>
<dbReference type="PANTHER" id="PTHR23501">
    <property type="entry name" value="MAJOR FACILITATOR SUPERFAMILY"/>
    <property type="match status" value="1"/>
</dbReference>
<feature type="transmembrane region" description="Helical" evidence="6">
    <location>
        <begin position="358"/>
        <end position="380"/>
    </location>
</feature>
<feature type="domain" description="Major facilitator superfamily (MFS) profile" evidence="7">
    <location>
        <begin position="69"/>
        <end position="507"/>
    </location>
</feature>
<evidence type="ECO:0000256" key="6">
    <source>
        <dbReference type="SAM" id="Phobius"/>
    </source>
</evidence>
<organism evidence="8 9">
    <name type="scientific">Streptantibioticus rubrisoli</name>
    <dbReference type="NCBI Taxonomy" id="1387313"/>
    <lineage>
        <taxon>Bacteria</taxon>
        <taxon>Bacillati</taxon>
        <taxon>Actinomycetota</taxon>
        <taxon>Actinomycetes</taxon>
        <taxon>Kitasatosporales</taxon>
        <taxon>Streptomycetaceae</taxon>
        <taxon>Streptantibioticus</taxon>
    </lineage>
</organism>
<feature type="transmembrane region" description="Helical" evidence="6">
    <location>
        <begin position="267"/>
        <end position="285"/>
    </location>
</feature>
<evidence type="ECO:0000259" key="7">
    <source>
        <dbReference type="PROSITE" id="PS50850"/>
    </source>
</evidence>
<accession>A0ABT1PE38</accession>
<reference evidence="8 9" key="1">
    <citation type="submission" date="2022-06" db="EMBL/GenBank/DDBJ databases">
        <title>Draft genome sequence of type strain Streptomyces rubrisoli DSM 42083.</title>
        <authorList>
            <person name="Duangmal K."/>
            <person name="Klaysubun C."/>
        </authorList>
    </citation>
    <scope>NUCLEOTIDE SEQUENCE [LARGE SCALE GENOMIC DNA]</scope>
    <source>
        <strain evidence="8 9">DSM 42083</strain>
    </source>
</reference>
<evidence type="ECO:0000313" key="9">
    <source>
        <dbReference type="Proteomes" id="UP001206206"/>
    </source>
</evidence>
<feature type="transmembrane region" description="Helical" evidence="6">
    <location>
        <begin position="482"/>
        <end position="504"/>
    </location>
</feature>
<dbReference type="Pfam" id="PF07690">
    <property type="entry name" value="MFS_1"/>
    <property type="match status" value="1"/>
</dbReference>
<dbReference type="Gene3D" id="1.20.1250.20">
    <property type="entry name" value="MFS general substrate transporter like domains"/>
    <property type="match status" value="1"/>
</dbReference>
<feature type="transmembrane region" description="Helical" evidence="6">
    <location>
        <begin position="327"/>
        <end position="346"/>
    </location>
</feature>
<feature type="transmembrane region" description="Helical" evidence="6">
    <location>
        <begin position="135"/>
        <end position="153"/>
    </location>
</feature>
<proteinExistence type="predicted"/>
<dbReference type="Gene3D" id="1.20.1720.10">
    <property type="entry name" value="Multidrug resistance protein D"/>
    <property type="match status" value="1"/>
</dbReference>
<keyword evidence="3 6" id="KW-0812">Transmembrane</keyword>
<dbReference type="EMBL" id="JANFNH010000011">
    <property type="protein sequence ID" value="MCQ4043066.1"/>
    <property type="molecule type" value="Genomic_DNA"/>
</dbReference>
<dbReference type="RefSeq" id="WP_255927827.1">
    <property type="nucleotide sequence ID" value="NZ_JANFNH010000011.1"/>
</dbReference>
<feature type="transmembrane region" description="Helical" evidence="6">
    <location>
        <begin position="392"/>
        <end position="409"/>
    </location>
</feature>
<evidence type="ECO:0000256" key="3">
    <source>
        <dbReference type="ARBA" id="ARBA00022692"/>
    </source>
</evidence>
<dbReference type="Proteomes" id="UP001206206">
    <property type="component" value="Unassembled WGS sequence"/>
</dbReference>